<keyword evidence="1 3" id="KW-0456">Lyase</keyword>
<dbReference type="GO" id="GO:0005829">
    <property type="term" value="C:cytosol"/>
    <property type="evidence" value="ECO:0007669"/>
    <property type="project" value="TreeGrafter"/>
</dbReference>
<comment type="caution">
    <text evidence="3">The sequence shown here is derived from an EMBL/GenBank/DDBJ whole genome shotgun (WGS) entry which is preliminary data.</text>
</comment>
<evidence type="ECO:0000313" key="4">
    <source>
        <dbReference type="Proteomes" id="UP000589626"/>
    </source>
</evidence>
<dbReference type="PANTHER" id="PTHR43172">
    <property type="entry name" value="ADENYLOSUCCINATE LYASE"/>
    <property type="match status" value="1"/>
</dbReference>
<dbReference type="CDD" id="cd01597">
    <property type="entry name" value="pCLME"/>
    <property type="match status" value="1"/>
</dbReference>
<dbReference type="PRINTS" id="PR00149">
    <property type="entry name" value="FUMRATELYASE"/>
</dbReference>
<dbReference type="InterPro" id="IPR008948">
    <property type="entry name" value="L-Aspartase-like"/>
</dbReference>
<dbReference type="EMBL" id="JACHWR010000002">
    <property type="protein sequence ID" value="MBB3043063.1"/>
    <property type="molecule type" value="Genomic_DNA"/>
</dbReference>
<protein>
    <submittedName>
        <fullName evidence="3">Adenylosuccinate lyase</fullName>
        <ecNumber evidence="3">4.3.2.2</ecNumber>
    </submittedName>
</protein>
<dbReference type="InterPro" id="IPR022761">
    <property type="entry name" value="Fumarate_lyase_N"/>
</dbReference>
<reference evidence="3 4" key="1">
    <citation type="submission" date="2020-08" db="EMBL/GenBank/DDBJ databases">
        <title>Sequencing the genomes of 1000 actinobacteria strains.</title>
        <authorList>
            <person name="Klenk H.-P."/>
        </authorList>
    </citation>
    <scope>NUCLEOTIDE SEQUENCE [LARGE SCALE GENOMIC DNA]</scope>
    <source>
        <strain evidence="3 4">DSM 105498</strain>
    </source>
</reference>
<dbReference type="GO" id="GO:0044208">
    <property type="term" value="P:'de novo' AMP biosynthetic process"/>
    <property type="evidence" value="ECO:0007669"/>
    <property type="project" value="TreeGrafter"/>
</dbReference>
<accession>A0A7W4VX08</accession>
<gene>
    <name evidence="3" type="ORF">FHU40_002881</name>
</gene>
<feature type="domain" description="Fumarate lyase N-terminal" evidence="2">
    <location>
        <begin position="34"/>
        <end position="300"/>
    </location>
</feature>
<dbReference type="AlphaFoldDB" id="A0A7W4VX08"/>
<dbReference type="GO" id="GO:0070626">
    <property type="term" value="F:(S)-2-(5-amino-1-(5-phospho-D-ribosyl)imidazole-4-carboxamido) succinate lyase (fumarate-forming) activity"/>
    <property type="evidence" value="ECO:0007669"/>
    <property type="project" value="TreeGrafter"/>
</dbReference>
<keyword evidence="4" id="KW-1185">Reference proteome</keyword>
<dbReference type="Pfam" id="PF00206">
    <property type="entry name" value="Lyase_1"/>
    <property type="match status" value="1"/>
</dbReference>
<dbReference type="InterPro" id="IPR000362">
    <property type="entry name" value="Fumarate_lyase_fam"/>
</dbReference>
<evidence type="ECO:0000256" key="1">
    <source>
        <dbReference type="ARBA" id="ARBA00023239"/>
    </source>
</evidence>
<dbReference type="Gene3D" id="1.20.200.10">
    <property type="entry name" value="Fumarase/aspartase (Central domain)"/>
    <property type="match status" value="1"/>
</dbReference>
<dbReference type="EC" id="4.3.2.2" evidence="3"/>
<dbReference type="RefSeq" id="WP_183592955.1">
    <property type="nucleotide sequence ID" value="NZ_JACHWR010000002.1"/>
</dbReference>
<organism evidence="3 4">
    <name type="scientific">Nocardioides soli</name>
    <dbReference type="NCBI Taxonomy" id="1036020"/>
    <lineage>
        <taxon>Bacteria</taxon>
        <taxon>Bacillati</taxon>
        <taxon>Actinomycetota</taxon>
        <taxon>Actinomycetes</taxon>
        <taxon>Propionibacteriales</taxon>
        <taxon>Nocardioidaceae</taxon>
        <taxon>Nocardioides</taxon>
    </lineage>
</organism>
<proteinExistence type="predicted"/>
<dbReference type="InterPro" id="IPR020557">
    <property type="entry name" value="Fumarate_lyase_CS"/>
</dbReference>
<evidence type="ECO:0000259" key="2">
    <source>
        <dbReference type="Pfam" id="PF00206"/>
    </source>
</evidence>
<evidence type="ECO:0000313" key="3">
    <source>
        <dbReference type="EMBL" id="MBB3043063.1"/>
    </source>
</evidence>
<dbReference type="PROSITE" id="PS00163">
    <property type="entry name" value="FUMARATE_LYASES"/>
    <property type="match status" value="1"/>
</dbReference>
<dbReference type="Proteomes" id="UP000589626">
    <property type="component" value="Unassembled WGS sequence"/>
</dbReference>
<dbReference type="PANTHER" id="PTHR43172:SF1">
    <property type="entry name" value="ADENYLOSUCCINATE LYASE"/>
    <property type="match status" value="1"/>
</dbReference>
<dbReference type="PRINTS" id="PR00145">
    <property type="entry name" value="ARGSUCLYASE"/>
</dbReference>
<dbReference type="SUPFAM" id="SSF48557">
    <property type="entry name" value="L-aspartase-like"/>
    <property type="match status" value="1"/>
</dbReference>
<name>A0A7W4VX08_9ACTN</name>
<sequence>MDAHLIDSAVFGHQWSTPESRRLLAEPARIGRWVEVLAALAGAQAEVGLIPESAAAAIAGLRDRTWDGAAIEAIAAGTRRTSHSTLGMIDVLKGALPAEAAEWVYYGATVQDVTDTAQVLEIRAVGRLLWRDLRRIEAALLELARLHRDTPMVGRTHGQPGSPITFGFKAATWADEIGRCLDRLAQGRDRWLVGQLAGAVGVLGFFGSAALPMQQAYVGRLGLAQPPISWLSTRDRLAEFAQVVASTVTALARVANETYALARAEIGELREPVADGTVGSITMPHKRNPEVSEQVVTLARLVRSQSAVLTETMVGEHERDGRTWKTEWVLVPELAHYALAATAMSVRLVEGLEVDTDRMLANLTAGGSASSERLLSVVSVRLGKHRAQAALQEAYRVARSRGIAVVDALDLTEEEAAELDRVHVGAAGEMVDRVLARAAERRDALGEDWA</sequence>
<dbReference type="GO" id="GO:0004018">
    <property type="term" value="F:N6-(1,2-dicarboxyethyl)AMP AMP-lyase (fumarate-forming) activity"/>
    <property type="evidence" value="ECO:0007669"/>
    <property type="project" value="TreeGrafter"/>
</dbReference>